<dbReference type="PIRSF" id="PIRSF037029">
    <property type="entry name" value="BAG_1"/>
    <property type="match status" value="1"/>
</dbReference>
<evidence type="ECO:0000256" key="3">
    <source>
        <dbReference type="SAM" id="Coils"/>
    </source>
</evidence>
<feature type="domain" description="BAG" evidence="5">
    <location>
        <begin position="143"/>
        <end position="223"/>
    </location>
</feature>
<dbReference type="InterPro" id="IPR017093">
    <property type="entry name" value="BAG-1"/>
</dbReference>
<dbReference type="Gene3D" id="3.10.20.90">
    <property type="entry name" value="Phosphatidylinositol 3-kinase Catalytic Subunit, Chain A, domain 1"/>
    <property type="match status" value="1"/>
</dbReference>
<dbReference type="GO" id="GO:0005634">
    <property type="term" value="C:nucleus"/>
    <property type="evidence" value="ECO:0007669"/>
    <property type="project" value="TreeGrafter"/>
</dbReference>
<keyword evidence="2" id="KW-0143">Chaperone</keyword>
<dbReference type="Pfam" id="PF02179">
    <property type="entry name" value="BAG"/>
    <property type="match status" value="1"/>
</dbReference>
<keyword evidence="3" id="KW-0175">Coiled coil</keyword>
<dbReference type="GO" id="GO:0016020">
    <property type="term" value="C:membrane"/>
    <property type="evidence" value="ECO:0007669"/>
    <property type="project" value="TreeGrafter"/>
</dbReference>
<dbReference type="PANTHER" id="PTHR12329">
    <property type="entry name" value="BCL2-ASSOCIATED ATHANOGENE"/>
    <property type="match status" value="1"/>
</dbReference>
<dbReference type="InterPro" id="IPR039773">
    <property type="entry name" value="BAG_chaperone_regulator"/>
</dbReference>
<dbReference type="SUPFAM" id="SSF63491">
    <property type="entry name" value="BAG domain"/>
    <property type="match status" value="1"/>
</dbReference>
<evidence type="ECO:0000259" key="5">
    <source>
        <dbReference type="PROSITE" id="PS51035"/>
    </source>
</evidence>
<dbReference type="InterPro" id="IPR003103">
    <property type="entry name" value="BAG_domain"/>
</dbReference>
<dbReference type="SUPFAM" id="SSF54236">
    <property type="entry name" value="Ubiquitin-like"/>
    <property type="match status" value="1"/>
</dbReference>
<reference evidence="6 7" key="1">
    <citation type="journal article" date="2018" name="Nat. Ecol. Evol.">
        <title>Shark genomes provide insights into elasmobranch evolution and the origin of vertebrates.</title>
        <authorList>
            <person name="Hara Y"/>
            <person name="Yamaguchi K"/>
            <person name="Onimaru K"/>
            <person name="Kadota M"/>
            <person name="Koyanagi M"/>
            <person name="Keeley SD"/>
            <person name="Tatsumi K"/>
            <person name="Tanaka K"/>
            <person name="Motone F"/>
            <person name="Kageyama Y"/>
            <person name="Nozu R"/>
            <person name="Adachi N"/>
            <person name="Nishimura O"/>
            <person name="Nakagawa R"/>
            <person name="Tanegashima C"/>
            <person name="Kiyatake I"/>
            <person name="Matsumoto R"/>
            <person name="Murakumo K"/>
            <person name="Nishida K"/>
            <person name="Terakita A"/>
            <person name="Kuratani S"/>
            <person name="Sato K"/>
            <person name="Hyodo S Kuraku.S."/>
        </authorList>
    </citation>
    <scope>NUCLEOTIDE SEQUENCE [LARGE SCALE GENOMIC DNA]</scope>
</reference>
<sequence length="242" mass="26933">DCAPHNDGARTNSPPRLRYYFRCGAEIERDPLAGDMSVDTVGLTLMHGSSKHKIEISAVQEGCEPTLQDMATVIAQVTGVPQQLQKLIFKGKSLKEMEQPLSVLGVKNGCKIMMIGKKNSPEEEAELKKLKELEKSTDQLSHKLEEINAELTGIQNGFLAQDLQSAALSKLEKKVKSTSEQCMKFLEQIDAMSLPDDFSDCRHKRKSLVKNVQNYLAQCDVIETNISQQLEKLQSKNLTLAD</sequence>
<evidence type="ECO:0000259" key="4">
    <source>
        <dbReference type="PROSITE" id="PS50053"/>
    </source>
</evidence>
<evidence type="ECO:0000313" key="6">
    <source>
        <dbReference type="EMBL" id="GCC25037.1"/>
    </source>
</evidence>
<dbReference type="GO" id="GO:0051087">
    <property type="term" value="F:protein-folding chaperone binding"/>
    <property type="evidence" value="ECO:0007669"/>
    <property type="project" value="InterPro"/>
</dbReference>
<dbReference type="AlphaFoldDB" id="A0A401S3Q2"/>
<dbReference type="PANTHER" id="PTHR12329:SF16">
    <property type="entry name" value="BAG FAMILY MOLECULAR CHAPERONE REGULATOR 1"/>
    <property type="match status" value="1"/>
</dbReference>
<feature type="domain" description="Ubiquitin-like" evidence="4">
    <location>
        <begin position="41"/>
        <end position="121"/>
    </location>
</feature>
<dbReference type="Gene3D" id="1.20.58.120">
    <property type="entry name" value="BAG domain"/>
    <property type="match status" value="1"/>
</dbReference>
<name>A0A401S3Q2_CHIPU</name>
<protein>
    <recommendedName>
        <fullName evidence="1">BAG family molecular chaperone regulator 1</fullName>
    </recommendedName>
</protein>
<keyword evidence="7" id="KW-1185">Reference proteome</keyword>
<dbReference type="OrthoDB" id="417450at2759"/>
<dbReference type="STRING" id="137246.A0A401S3Q2"/>
<evidence type="ECO:0000256" key="1">
    <source>
        <dbReference type="ARBA" id="ARBA00022374"/>
    </source>
</evidence>
<dbReference type="Pfam" id="PF00240">
    <property type="entry name" value="ubiquitin"/>
    <property type="match status" value="1"/>
</dbReference>
<dbReference type="SMART" id="SM00264">
    <property type="entry name" value="BAG"/>
    <property type="match status" value="1"/>
</dbReference>
<dbReference type="SMART" id="SM00213">
    <property type="entry name" value="UBQ"/>
    <property type="match status" value="1"/>
</dbReference>
<dbReference type="InterPro" id="IPR000626">
    <property type="entry name" value="Ubiquitin-like_dom"/>
</dbReference>
<dbReference type="Proteomes" id="UP000287033">
    <property type="component" value="Unassembled WGS sequence"/>
</dbReference>
<comment type="caution">
    <text evidence="6">The sequence shown here is derived from an EMBL/GenBank/DDBJ whole genome shotgun (WGS) entry which is preliminary data.</text>
</comment>
<dbReference type="PROSITE" id="PS50053">
    <property type="entry name" value="UBIQUITIN_2"/>
    <property type="match status" value="1"/>
</dbReference>
<dbReference type="InterPro" id="IPR036533">
    <property type="entry name" value="BAG_dom_sf"/>
</dbReference>
<feature type="coiled-coil region" evidence="3">
    <location>
        <begin position="130"/>
        <end position="188"/>
    </location>
</feature>
<dbReference type="GO" id="GO:0005829">
    <property type="term" value="C:cytosol"/>
    <property type="evidence" value="ECO:0007669"/>
    <property type="project" value="TreeGrafter"/>
</dbReference>
<dbReference type="PROSITE" id="PS51035">
    <property type="entry name" value="BAG"/>
    <property type="match status" value="1"/>
</dbReference>
<dbReference type="OMA" id="HSECNEK"/>
<dbReference type="InterPro" id="IPR029071">
    <property type="entry name" value="Ubiquitin-like_domsf"/>
</dbReference>
<dbReference type="EMBL" id="BEZZ01000074">
    <property type="protein sequence ID" value="GCC25037.1"/>
    <property type="molecule type" value="Genomic_DNA"/>
</dbReference>
<feature type="non-terminal residue" evidence="6">
    <location>
        <position position="1"/>
    </location>
</feature>
<gene>
    <name evidence="6" type="ORF">chiPu_0003441</name>
</gene>
<dbReference type="GO" id="GO:0050821">
    <property type="term" value="P:protein stabilization"/>
    <property type="evidence" value="ECO:0007669"/>
    <property type="project" value="TreeGrafter"/>
</dbReference>
<proteinExistence type="predicted"/>
<accession>A0A401S3Q2</accession>
<evidence type="ECO:0000256" key="2">
    <source>
        <dbReference type="ARBA" id="ARBA00023186"/>
    </source>
</evidence>
<organism evidence="6 7">
    <name type="scientific">Chiloscyllium punctatum</name>
    <name type="common">Brownbanded bambooshark</name>
    <name type="synonym">Hemiscyllium punctatum</name>
    <dbReference type="NCBI Taxonomy" id="137246"/>
    <lineage>
        <taxon>Eukaryota</taxon>
        <taxon>Metazoa</taxon>
        <taxon>Chordata</taxon>
        <taxon>Craniata</taxon>
        <taxon>Vertebrata</taxon>
        <taxon>Chondrichthyes</taxon>
        <taxon>Elasmobranchii</taxon>
        <taxon>Galeomorphii</taxon>
        <taxon>Galeoidea</taxon>
        <taxon>Orectolobiformes</taxon>
        <taxon>Hemiscylliidae</taxon>
        <taxon>Chiloscyllium</taxon>
    </lineage>
</organism>
<evidence type="ECO:0000313" key="7">
    <source>
        <dbReference type="Proteomes" id="UP000287033"/>
    </source>
</evidence>
<dbReference type="GO" id="GO:0000774">
    <property type="term" value="F:adenyl-nucleotide exchange factor activity"/>
    <property type="evidence" value="ECO:0007669"/>
    <property type="project" value="TreeGrafter"/>
</dbReference>
<dbReference type="CDD" id="cd01812">
    <property type="entry name" value="Ubl_BAG1"/>
    <property type="match status" value="1"/>
</dbReference>